<gene>
    <name evidence="4" type="ORF">SAMN04488085_11775</name>
</gene>
<evidence type="ECO:0000256" key="1">
    <source>
        <dbReference type="ARBA" id="ARBA00023015"/>
    </source>
</evidence>
<keyword evidence="4" id="KW-0863">Zinc-finger</keyword>
<feature type="domain" description="Putative zinc-finger" evidence="3">
    <location>
        <begin position="9"/>
        <end position="36"/>
    </location>
</feature>
<dbReference type="InterPro" id="IPR027383">
    <property type="entry name" value="Znf_put"/>
</dbReference>
<dbReference type="InParanoid" id="A0A1I4KFC7"/>
<keyword evidence="4" id="KW-0479">Metal-binding</keyword>
<dbReference type="EMBL" id="FOSW01000017">
    <property type="protein sequence ID" value="SFL77137.1"/>
    <property type="molecule type" value="Genomic_DNA"/>
</dbReference>
<keyword evidence="4" id="KW-0862">Zinc</keyword>
<dbReference type="Gene3D" id="1.10.10.1320">
    <property type="entry name" value="Anti-sigma factor, zinc-finger domain"/>
    <property type="match status" value="1"/>
</dbReference>
<evidence type="ECO:0000259" key="3">
    <source>
        <dbReference type="Pfam" id="PF13490"/>
    </source>
</evidence>
<protein>
    <submittedName>
        <fullName evidence="4">Putative zinc-finger</fullName>
    </submittedName>
</protein>
<proteinExistence type="predicted"/>
<dbReference type="RefSeq" id="WP_091329207.1">
    <property type="nucleotide sequence ID" value="NZ_FOSW01000017.1"/>
</dbReference>
<dbReference type="STRING" id="504800.SAMN04488085_11775"/>
<keyword evidence="1" id="KW-0805">Transcription regulation</keyword>
<sequence length="206" mass="20924">MRCPQVTDLGGYVLDGLEPDGRRRVEEHLRGCAACRQELAELSGLPRLLALVDPADLRSAPVAPSPDLFDRVAAATGPPPRRARLLPAAAAVVLAVGGAAAGVAVWPEGSEATTVTASSGPVELTVTLSGRGDGTELDVDVAGLAEGAECRLVVVDASGRRHPAGEWAVDAAGGGTWTGWTAVDPGAVSDVLLLGGEGQELLRIAL</sequence>
<reference evidence="5" key="1">
    <citation type="submission" date="2016-10" db="EMBL/GenBank/DDBJ databases">
        <authorList>
            <person name="Varghese N."/>
            <person name="Submissions S."/>
        </authorList>
    </citation>
    <scope>NUCLEOTIDE SEQUENCE [LARGE SCALE GENOMIC DNA]</scope>
    <source>
        <strain evidence="5">DSM 45317</strain>
    </source>
</reference>
<evidence type="ECO:0000256" key="2">
    <source>
        <dbReference type="ARBA" id="ARBA00023163"/>
    </source>
</evidence>
<keyword evidence="5" id="KW-1185">Reference proteome</keyword>
<dbReference type="AlphaFoldDB" id="A0A1I4KFC7"/>
<evidence type="ECO:0000313" key="4">
    <source>
        <dbReference type="EMBL" id="SFL77137.1"/>
    </source>
</evidence>
<organism evidence="4 5">
    <name type="scientific">Geodermatophilus ruber</name>
    <dbReference type="NCBI Taxonomy" id="504800"/>
    <lineage>
        <taxon>Bacteria</taxon>
        <taxon>Bacillati</taxon>
        <taxon>Actinomycetota</taxon>
        <taxon>Actinomycetes</taxon>
        <taxon>Geodermatophilales</taxon>
        <taxon>Geodermatophilaceae</taxon>
        <taxon>Geodermatophilus</taxon>
    </lineage>
</organism>
<keyword evidence="2" id="KW-0804">Transcription</keyword>
<evidence type="ECO:0000313" key="5">
    <source>
        <dbReference type="Proteomes" id="UP000199152"/>
    </source>
</evidence>
<dbReference type="GO" id="GO:0008270">
    <property type="term" value="F:zinc ion binding"/>
    <property type="evidence" value="ECO:0007669"/>
    <property type="project" value="UniProtKB-KW"/>
</dbReference>
<dbReference type="InterPro" id="IPR041916">
    <property type="entry name" value="Anti_sigma_zinc_sf"/>
</dbReference>
<dbReference type="Pfam" id="PF13490">
    <property type="entry name" value="zf-HC2"/>
    <property type="match status" value="1"/>
</dbReference>
<accession>A0A1I4KFC7</accession>
<name>A0A1I4KFC7_9ACTN</name>
<dbReference type="Proteomes" id="UP000199152">
    <property type="component" value="Unassembled WGS sequence"/>
</dbReference>
<dbReference type="OrthoDB" id="129419at2"/>